<accession>A0A803QRY3</accession>
<name>A0A803QRY3_CANSA</name>
<keyword evidence="3" id="KW-1185">Reference proteome</keyword>
<sequence>MLGLGSVPNLGPCRGRSRSSESRSQTPTYSGFVQATGLGQDPNLLSEYAVPLPVRVLVESWVQ</sequence>
<evidence type="ECO:0000256" key="1">
    <source>
        <dbReference type="SAM" id="MobiDB-lite"/>
    </source>
</evidence>
<feature type="region of interest" description="Disordered" evidence="1">
    <location>
        <begin position="1"/>
        <end position="35"/>
    </location>
</feature>
<dbReference type="AlphaFoldDB" id="A0A803QRY3"/>
<evidence type="ECO:0000313" key="3">
    <source>
        <dbReference type="Proteomes" id="UP000596661"/>
    </source>
</evidence>
<dbReference type="EnsemblPlants" id="evm.model.ctgX2.47">
    <property type="protein sequence ID" value="cds.evm.model.ctgX2.47"/>
    <property type="gene ID" value="evm.TU.ctgX2.47"/>
</dbReference>
<organism evidence="2 3">
    <name type="scientific">Cannabis sativa</name>
    <name type="common">Hemp</name>
    <name type="synonym">Marijuana</name>
    <dbReference type="NCBI Taxonomy" id="3483"/>
    <lineage>
        <taxon>Eukaryota</taxon>
        <taxon>Viridiplantae</taxon>
        <taxon>Streptophyta</taxon>
        <taxon>Embryophyta</taxon>
        <taxon>Tracheophyta</taxon>
        <taxon>Spermatophyta</taxon>
        <taxon>Magnoliopsida</taxon>
        <taxon>eudicotyledons</taxon>
        <taxon>Gunneridae</taxon>
        <taxon>Pentapetalae</taxon>
        <taxon>rosids</taxon>
        <taxon>fabids</taxon>
        <taxon>Rosales</taxon>
        <taxon>Cannabaceae</taxon>
        <taxon>Cannabis</taxon>
    </lineage>
</organism>
<proteinExistence type="predicted"/>
<reference evidence="2" key="1">
    <citation type="submission" date="2021-03" db="UniProtKB">
        <authorList>
            <consortium name="EnsemblPlants"/>
        </authorList>
    </citation>
    <scope>IDENTIFICATION</scope>
</reference>
<dbReference type="Gramene" id="evm.model.ctgX2.47">
    <property type="protein sequence ID" value="cds.evm.model.ctgX2.47"/>
    <property type="gene ID" value="evm.TU.ctgX2.47"/>
</dbReference>
<evidence type="ECO:0000313" key="2">
    <source>
        <dbReference type="EnsemblPlants" id="cds.evm.model.ctgX2.47"/>
    </source>
</evidence>
<dbReference type="Proteomes" id="UP000596661">
    <property type="component" value="Unassembled WGS sequence"/>
</dbReference>
<protein>
    <submittedName>
        <fullName evidence="2">Uncharacterized protein</fullName>
    </submittedName>
</protein>